<evidence type="ECO:0000313" key="1">
    <source>
        <dbReference type="EMBL" id="ELY50795.1"/>
    </source>
</evidence>
<gene>
    <name evidence="1" type="ORF">C492_21497</name>
</gene>
<keyword evidence="2" id="KW-1185">Reference proteome</keyword>
<evidence type="ECO:0000313" key="2">
    <source>
        <dbReference type="Proteomes" id="UP000011531"/>
    </source>
</evidence>
<reference evidence="1 2" key="1">
    <citation type="journal article" date="2014" name="PLoS Genet.">
        <title>Phylogenetically driven sequencing of extremely halophilic archaea reveals strategies for static and dynamic osmo-response.</title>
        <authorList>
            <person name="Becker E.A."/>
            <person name="Seitzer P.M."/>
            <person name="Tritt A."/>
            <person name="Larsen D."/>
            <person name="Krusor M."/>
            <person name="Yao A.I."/>
            <person name="Wu D."/>
            <person name="Madern D."/>
            <person name="Eisen J.A."/>
            <person name="Darling A.E."/>
            <person name="Facciotti M.T."/>
        </authorList>
    </citation>
    <scope>NUCLEOTIDE SEQUENCE [LARGE SCALE GENOMIC DNA]</scope>
    <source>
        <strain evidence="1 2">DSM 18795</strain>
    </source>
</reference>
<dbReference type="AlphaFoldDB" id="L9WMT0"/>
<accession>L9WMT0</accession>
<dbReference type="STRING" id="1227498.C492_21497"/>
<proteinExistence type="predicted"/>
<organism evidence="1 2">
    <name type="scientific">Natronococcus jeotgali DSM 18795</name>
    <dbReference type="NCBI Taxonomy" id="1227498"/>
    <lineage>
        <taxon>Archaea</taxon>
        <taxon>Methanobacteriati</taxon>
        <taxon>Methanobacteriota</taxon>
        <taxon>Stenosarchaea group</taxon>
        <taxon>Halobacteria</taxon>
        <taxon>Halobacteriales</taxon>
        <taxon>Natrialbaceae</taxon>
        <taxon>Natronococcus</taxon>
    </lineage>
</organism>
<protein>
    <recommendedName>
        <fullName evidence="3">Small CPxCG-related zinc finger protein</fullName>
    </recommendedName>
</protein>
<sequence length="48" mass="4811">MTRDGPDAASTLPDCPVCGRPIATVTLTGPTDGVVSPCGCRIVPVALE</sequence>
<dbReference type="Proteomes" id="UP000011531">
    <property type="component" value="Unassembled WGS sequence"/>
</dbReference>
<name>L9WMT0_9EURY</name>
<comment type="caution">
    <text evidence="1">The sequence shown here is derived from an EMBL/GenBank/DDBJ whole genome shotgun (WGS) entry which is preliminary data.</text>
</comment>
<dbReference type="EMBL" id="AOIA01000166">
    <property type="protein sequence ID" value="ELY50795.1"/>
    <property type="molecule type" value="Genomic_DNA"/>
</dbReference>
<dbReference type="RefSeq" id="WP_008427262.1">
    <property type="nucleotide sequence ID" value="NZ_AOIA01000166.1"/>
</dbReference>
<dbReference type="OrthoDB" id="193769at2157"/>
<evidence type="ECO:0008006" key="3">
    <source>
        <dbReference type="Google" id="ProtNLM"/>
    </source>
</evidence>